<dbReference type="EMBL" id="JABFUD020000019">
    <property type="protein sequence ID" value="KAI5064975.1"/>
    <property type="molecule type" value="Genomic_DNA"/>
</dbReference>
<organism evidence="2 3">
    <name type="scientific">Adiantum capillus-veneris</name>
    <name type="common">Maidenhair fern</name>
    <dbReference type="NCBI Taxonomy" id="13818"/>
    <lineage>
        <taxon>Eukaryota</taxon>
        <taxon>Viridiplantae</taxon>
        <taxon>Streptophyta</taxon>
        <taxon>Embryophyta</taxon>
        <taxon>Tracheophyta</taxon>
        <taxon>Polypodiopsida</taxon>
        <taxon>Polypodiidae</taxon>
        <taxon>Polypodiales</taxon>
        <taxon>Pteridineae</taxon>
        <taxon>Pteridaceae</taxon>
        <taxon>Vittarioideae</taxon>
        <taxon>Adiantum</taxon>
    </lineage>
</organism>
<accession>A0A9D4Z8P7</accession>
<dbReference type="PANTHER" id="PTHR31960:SF2">
    <property type="entry name" value="F-BOX PROTEIN PP2-A15"/>
    <property type="match status" value="1"/>
</dbReference>
<comment type="caution">
    <text evidence="2">The sequence shown here is derived from an EMBL/GenBank/DDBJ whole genome shotgun (WGS) entry which is preliminary data.</text>
</comment>
<dbReference type="Proteomes" id="UP000886520">
    <property type="component" value="Chromosome 19"/>
</dbReference>
<dbReference type="AlphaFoldDB" id="A0A9D4Z8P7"/>
<dbReference type="PANTHER" id="PTHR31960">
    <property type="entry name" value="F-BOX PROTEIN PP2-A15"/>
    <property type="match status" value="1"/>
</dbReference>
<sequence>MDAGREDTSAQHPLATQEWLTSSILLKFAESADDVSGLCELALINKNFSAASNSDQLWQKLLPPASHLEPGGLQKFWLDRRTGGECYMMSARAVTIIWGSSPQYWVWPRCSDAWFPEVACLRSVCWFEIKGKFQQPLKPGSYTVSFRMQIRNTSCWRRSPIKLSLRNVSYGHESINSCTLFQGQFPISGEFTVEENESCPVEVEFAMREIKVLNWKNGFLLDGVFIRPSNVVNALERRTISIVQEGYIDHYEEVVDVDVDVDDDGDGEFVDGVDDDDNDDVFVDGVEDDADDSNDDDEGAI</sequence>
<protein>
    <submittedName>
        <fullName evidence="2">Uncharacterized protein</fullName>
    </submittedName>
</protein>
<dbReference type="Pfam" id="PF14299">
    <property type="entry name" value="PP2"/>
    <property type="match status" value="1"/>
</dbReference>
<keyword evidence="3" id="KW-1185">Reference proteome</keyword>
<proteinExistence type="predicted"/>
<name>A0A9D4Z8P7_ADICA</name>
<evidence type="ECO:0000313" key="3">
    <source>
        <dbReference type="Proteomes" id="UP000886520"/>
    </source>
</evidence>
<evidence type="ECO:0000313" key="2">
    <source>
        <dbReference type="EMBL" id="KAI5064975.1"/>
    </source>
</evidence>
<dbReference type="OrthoDB" id="533833at2759"/>
<evidence type="ECO:0000256" key="1">
    <source>
        <dbReference type="SAM" id="MobiDB-lite"/>
    </source>
</evidence>
<gene>
    <name evidence="2" type="ORF">GOP47_0019670</name>
</gene>
<feature type="region of interest" description="Disordered" evidence="1">
    <location>
        <begin position="264"/>
        <end position="301"/>
    </location>
</feature>
<dbReference type="InterPro" id="IPR025886">
    <property type="entry name" value="PP2-like"/>
</dbReference>
<reference evidence="2" key="1">
    <citation type="submission" date="2021-01" db="EMBL/GenBank/DDBJ databases">
        <title>Adiantum capillus-veneris genome.</title>
        <authorList>
            <person name="Fang Y."/>
            <person name="Liao Q."/>
        </authorList>
    </citation>
    <scope>NUCLEOTIDE SEQUENCE</scope>
    <source>
        <strain evidence="2">H3</strain>
        <tissue evidence="2">Leaf</tissue>
    </source>
</reference>